<feature type="domain" description="Peptidase S33 tripeptidyl aminopeptidase-like C-terminal" evidence="1">
    <location>
        <begin position="10"/>
        <end position="102"/>
    </location>
</feature>
<evidence type="ECO:0000259" key="1">
    <source>
        <dbReference type="Pfam" id="PF08386"/>
    </source>
</evidence>
<accession>A0AA39JRW2</accession>
<protein>
    <recommendedName>
        <fullName evidence="1">Peptidase S33 tripeptidyl aminopeptidase-like C-terminal domain-containing protein</fullName>
    </recommendedName>
</protein>
<dbReference type="Pfam" id="PF08386">
    <property type="entry name" value="Abhydrolase_4"/>
    <property type="match status" value="1"/>
</dbReference>
<dbReference type="EMBL" id="JAUEPT010000011">
    <property type="protein sequence ID" value="KAK0447668.1"/>
    <property type="molecule type" value="Genomic_DNA"/>
</dbReference>
<dbReference type="AlphaFoldDB" id="A0AA39JRW2"/>
<keyword evidence="3" id="KW-1185">Reference proteome</keyword>
<evidence type="ECO:0000313" key="3">
    <source>
        <dbReference type="Proteomes" id="UP001175226"/>
    </source>
</evidence>
<dbReference type="Proteomes" id="UP001175226">
    <property type="component" value="Unassembled WGS sequence"/>
</dbReference>
<evidence type="ECO:0000313" key="2">
    <source>
        <dbReference type="EMBL" id="KAK0447668.1"/>
    </source>
</evidence>
<organism evidence="2 3">
    <name type="scientific">Armillaria borealis</name>
    <dbReference type="NCBI Taxonomy" id="47425"/>
    <lineage>
        <taxon>Eukaryota</taxon>
        <taxon>Fungi</taxon>
        <taxon>Dikarya</taxon>
        <taxon>Basidiomycota</taxon>
        <taxon>Agaricomycotina</taxon>
        <taxon>Agaricomycetes</taxon>
        <taxon>Agaricomycetidae</taxon>
        <taxon>Agaricales</taxon>
        <taxon>Marasmiineae</taxon>
        <taxon>Physalacriaceae</taxon>
        <taxon>Armillaria</taxon>
    </lineage>
</organism>
<sequence>MSTGMNEPDGGCQYWPARGPERFTGPWNATLDIPMLIISNMADPVTPISSGVLINSLMPDSSVLVIQMGPGHTSTSMVSLCTTKLQRQYMSEGIVPANGTRCGVDNPTFPKPEFWREQMDALSAEDAKLMKASIMIEAALFESRIV</sequence>
<gene>
    <name evidence="2" type="ORF">EV421DRAFT_154162</name>
</gene>
<dbReference type="InterPro" id="IPR013595">
    <property type="entry name" value="Pept_S33_TAP-like_C"/>
</dbReference>
<name>A0AA39JRW2_9AGAR</name>
<comment type="caution">
    <text evidence="2">The sequence shown here is derived from an EMBL/GenBank/DDBJ whole genome shotgun (WGS) entry which is preliminary data.</text>
</comment>
<proteinExistence type="predicted"/>
<reference evidence="2" key="1">
    <citation type="submission" date="2023-06" db="EMBL/GenBank/DDBJ databases">
        <authorList>
            <consortium name="Lawrence Berkeley National Laboratory"/>
            <person name="Ahrendt S."/>
            <person name="Sahu N."/>
            <person name="Indic B."/>
            <person name="Wong-Bajracharya J."/>
            <person name="Merenyi Z."/>
            <person name="Ke H.-M."/>
            <person name="Monk M."/>
            <person name="Kocsube S."/>
            <person name="Drula E."/>
            <person name="Lipzen A."/>
            <person name="Balint B."/>
            <person name="Henrissat B."/>
            <person name="Andreopoulos B."/>
            <person name="Martin F.M."/>
            <person name="Harder C.B."/>
            <person name="Rigling D."/>
            <person name="Ford K.L."/>
            <person name="Foster G.D."/>
            <person name="Pangilinan J."/>
            <person name="Papanicolaou A."/>
            <person name="Barry K."/>
            <person name="LaButti K."/>
            <person name="Viragh M."/>
            <person name="Koriabine M."/>
            <person name="Yan M."/>
            <person name="Riley R."/>
            <person name="Champramary S."/>
            <person name="Plett K.L."/>
            <person name="Tsai I.J."/>
            <person name="Slot J."/>
            <person name="Sipos G."/>
            <person name="Plett J."/>
            <person name="Nagy L.G."/>
            <person name="Grigoriev I.V."/>
        </authorList>
    </citation>
    <scope>NUCLEOTIDE SEQUENCE</scope>
    <source>
        <strain evidence="2">FPL87.14</strain>
    </source>
</reference>